<dbReference type="PANTHER" id="PTHR36837:SF5">
    <property type="entry name" value="POLY-3-HYDROXYBUTYRATE SYNTHASE"/>
    <property type="match status" value="1"/>
</dbReference>
<evidence type="ECO:0000259" key="3">
    <source>
        <dbReference type="Pfam" id="PF07167"/>
    </source>
</evidence>
<dbReference type="PANTHER" id="PTHR36837">
    <property type="entry name" value="POLY(3-HYDROXYALKANOATE) POLYMERASE SUBUNIT PHAC"/>
    <property type="match status" value="1"/>
</dbReference>
<evidence type="ECO:0000256" key="1">
    <source>
        <dbReference type="ARBA" id="ARBA00022679"/>
    </source>
</evidence>
<dbReference type="InterPro" id="IPR051321">
    <property type="entry name" value="PHA/PHB_synthase"/>
</dbReference>
<evidence type="ECO:0000313" key="5">
    <source>
        <dbReference type="Proteomes" id="UP001183127"/>
    </source>
</evidence>
<dbReference type="GeneID" id="32808006"/>
<sequence length="560" mass="63047">MKDKPATGTTPAPATSMNLQNAINGLRGRDLLSTLRHVGRHGLRHPLYTARHLLELGGTLGRVILGDTPLQPHARDNRFSDPTWSENPFYRRGLQAYLAWQKQTRRWIEESTLSDDDRARAQFLFTLVSDAMAPSNSLLNPLAVKELFNTGGQSLLRGASHLLDDLRHNDGLPRQVDERAFEVGGNLAATAGAVVFRNELLELIQYKPMSEQQYARPLLVVPPQINKFYIFDLSPTNSFVQYMLKNGLQVFMVSWRNPDPRHREWGLSSYVQALEEALNACRSISGSRDLNLMGACAGGLTMAALQGHLQAKKQLRKVRSATYLVSMLDSQFDSPASLFADEQTIEASKRRSYQRGVLDGGEVARIFAWMRPNDLIWNYWVNNYLMGKKPPAFDILYWNADSTRLPAAYHGELLDFFKLNPLTFPEGLEVCGTPIDLKQVDLDSFTVAGSNDHITPWDAVYRSALLLGGDRRFLLANSGHIQSIINPPGNPKAYYLENPKLSSDPRAWFHDAQRRDGSWWPLWQEWITQRSGTLKPQRTELGNATYPSLGPAPGNYVMAR</sequence>
<evidence type="ECO:0000256" key="2">
    <source>
        <dbReference type="ARBA" id="ARBA00023315"/>
    </source>
</evidence>
<keyword evidence="2" id="KW-0012">Acyltransferase</keyword>
<dbReference type="SUPFAM" id="SSF53474">
    <property type="entry name" value="alpha/beta-Hydrolases"/>
    <property type="match status" value="1"/>
</dbReference>
<dbReference type="InterPro" id="IPR011287">
    <property type="entry name" value="PHA_synth_II"/>
</dbReference>
<feature type="domain" description="Poly-beta-hydroxybutyrate polymerase N-terminal" evidence="3">
    <location>
        <begin position="75"/>
        <end position="243"/>
    </location>
</feature>
<dbReference type="Proteomes" id="UP001183127">
    <property type="component" value="Chromosome"/>
</dbReference>
<gene>
    <name evidence="4" type="primary">phaC</name>
    <name evidence="4" type="ORF">RAH46_04480</name>
</gene>
<dbReference type="NCBIfam" id="TIGR01839">
    <property type="entry name" value="PHA_synth_II"/>
    <property type="match status" value="1"/>
</dbReference>
<organism evidence="4 5">
    <name type="scientific">Pseudomonas entomophila</name>
    <dbReference type="NCBI Taxonomy" id="312306"/>
    <lineage>
        <taxon>Bacteria</taxon>
        <taxon>Pseudomonadati</taxon>
        <taxon>Pseudomonadota</taxon>
        <taxon>Gammaproteobacteria</taxon>
        <taxon>Pseudomonadales</taxon>
        <taxon>Pseudomonadaceae</taxon>
        <taxon>Pseudomonas</taxon>
    </lineage>
</organism>
<dbReference type="Gene3D" id="3.40.50.1820">
    <property type="entry name" value="alpha/beta hydrolase"/>
    <property type="match status" value="1"/>
</dbReference>
<name>A0ABY9QTC1_9PSED</name>
<keyword evidence="5" id="KW-1185">Reference proteome</keyword>
<evidence type="ECO:0000313" key="4">
    <source>
        <dbReference type="EMBL" id="WMW06599.1"/>
    </source>
</evidence>
<keyword evidence="1" id="KW-0808">Transferase</keyword>
<dbReference type="Pfam" id="PF07167">
    <property type="entry name" value="PhaC_N"/>
    <property type="match status" value="1"/>
</dbReference>
<reference evidence="4 5" key="1">
    <citation type="submission" date="2023-08" db="EMBL/GenBank/DDBJ databases">
        <title>Complete Genome Sequence of Pseudomonas entomophila TVIN A01.</title>
        <authorList>
            <person name="Shelke T."/>
            <person name="Mahar N.S."/>
            <person name="Gupta I."/>
            <person name="Gupta V."/>
        </authorList>
    </citation>
    <scope>NUCLEOTIDE SEQUENCE [LARGE SCALE GENOMIC DNA]</scope>
    <source>
        <strain evidence="4 5">TVIN-A01</strain>
    </source>
</reference>
<dbReference type="EMBL" id="CP132921">
    <property type="protein sequence ID" value="WMW06599.1"/>
    <property type="molecule type" value="Genomic_DNA"/>
</dbReference>
<proteinExistence type="predicted"/>
<dbReference type="RefSeq" id="WP_011536061.1">
    <property type="nucleotide sequence ID" value="NZ_CP132921.1"/>
</dbReference>
<accession>A0ABY9QTC1</accession>
<protein>
    <submittedName>
        <fullName evidence="4">Class II poly(R)-hydroxyalkanoic acid synthase</fullName>
    </submittedName>
</protein>
<dbReference type="InterPro" id="IPR029058">
    <property type="entry name" value="AB_hydrolase_fold"/>
</dbReference>
<dbReference type="InterPro" id="IPR010941">
    <property type="entry name" value="PhaC_N"/>
</dbReference>